<evidence type="ECO:0000313" key="5">
    <source>
        <dbReference type="EMBL" id="PVU94456.1"/>
    </source>
</evidence>
<sequence length="171" mass="18883">MQPSLFLLKRSAWKGPYFVNFPNLQESIAKAIPIKTQARACTVMPFMVGAIFEVHNGKIYRPVKIVEEMIGRKLGEFSPTLLSTVTAPKLVVSYATWLLQSKHLRYIPILVVCKTYFYAVNPRSYLVTEVAPPPAANPVPSPSSVTTCSYIPPFPPSLLSAVLAVISSEQT</sequence>
<keyword evidence="3 4" id="KW-0687">Ribonucleoprotein</keyword>
<evidence type="ECO:0000256" key="4">
    <source>
        <dbReference type="RuleBase" id="RU003485"/>
    </source>
</evidence>
<dbReference type="OrthoDB" id="2043at2759"/>
<evidence type="ECO:0000256" key="1">
    <source>
        <dbReference type="ARBA" id="ARBA00007345"/>
    </source>
</evidence>
<dbReference type="EMBL" id="MBFR01000089">
    <property type="protein sequence ID" value="PVU94456.1"/>
    <property type="molecule type" value="Genomic_DNA"/>
</dbReference>
<dbReference type="GO" id="GO:0006412">
    <property type="term" value="P:translation"/>
    <property type="evidence" value="ECO:0007669"/>
    <property type="project" value="InterPro"/>
</dbReference>
<name>A0A2T9YQ72_9FUNG</name>
<dbReference type="InterPro" id="IPR023575">
    <property type="entry name" value="Ribosomal_uS19_SF"/>
</dbReference>
<dbReference type="PROSITE" id="PS00323">
    <property type="entry name" value="RIBOSOMAL_S19"/>
    <property type="match status" value="1"/>
</dbReference>
<dbReference type="Proteomes" id="UP000245383">
    <property type="component" value="Unassembled WGS sequence"/>
</dbReference>
<keyword evidence="6" id="KW-1185">Reference proteome</keyword>
<dbReference type="STRING" id="133385.A0A2T9YQ72"/>
<dbReference type="InterPro" id="IPR002222">
    <property type="entry name" value="Ribosomal_uS19"/>
</dbReference>
<comment type="similarity">
    <text evidence="1 4">Belongs to the universal ribosomal protein uS19 family.</text>
</comment>
<dbReference type="PRINTS" id="PR00975">
    <property type="entry name" value="RIBOSOMALS19"/>
</dbReference>
<dbReference type="GO" id="GO:0003723">
    <property type="term" value="F:RNA binding"/>
    <property type="evidence" value="ECO:0007669"/>
    <property type="project" value="InterPro"/>
</dbReference>
<dbReference type="GO" id="GO:0003735">
    <property type="term" value="F:structural constituent of ribosome"/>
    <property type="evidence" value="ECO:0007669"/>
    <property type="project" value="InterPro"/>
</dbReference>
<dbReference type="SUPFAM" id="SSF54570">
    <property type="entry name" value="Ribosomal protein S19"/>
    <property type="match status" value="1"/>
</dbReference>
<evidence type="ECO:0000256" key="3">
    <source>
        <dbReference type="ARBA" id="ARBA00023274"/>
    </source>
</evidence>
<dbReference type="GO" id="GO:0000028">
    <property type="term" value="P:ribosomal small subunit assembly"/>
    <property type="evidence" value="ECO:0007669"/>
    <property type="project" value="TreeGrafter"/>
</dbReference>
<dbReference type="GO" id="GO:0005763">
    <property type="term" value="C:mitochondrial small ribosomal subunit"/>
    <property type="evidence" value="ECO:0007669"/>
    <property type="project" value="TreeGrafter"/>
</dbReference>
<reference evidence="5 6" key="1">
    <citation type="journal article" date="2018" name="MBio">
        <title>Comparative Genomics Reveals the Core Gene Toolbox for the Fungus-Insect Symbiosis.</title>
        <authorList>
            <person name="Wang Y."/>
            <person name="Stata M."/>
            <person name="Wang W."/>
            <person name="Stajich J.E."/>
            <person name="White M.M."/>
            <person name="Moncalvo J.M."/>
        </authorList>
    </citation>
    <scope>NUCLEOTIDE SEQUENCE [LARGE SCALE GENOMIC DNA]</scope>
    <source>
        <strain evidence="5 6">SWE-8-4</strain>
    </source>
</reference>
<dbReference type="InterPro" id="IPR020934">
    <property type="entry name" value="Ribosomal_uS19_CS"/>
</dbReference>
<dbReference type="PANTHER" id="PTHR11880">
    <property type="entry name" value="RIBOSOMAL PROTEIN S19P FAMILY MEMBER"/>
    <property type="match status" value="1"/>
</dbReference>
<gene>
    <name evidence="5" type="ORF">BB561_002519</name>
</gene>
<dbReference type="HAMAP" id="MF_00531">
    <property type="entry name" value="Ribosomal_uS19"/>
    <property type="match status" value="1"/>
</dbReference>
<dbReference type="PANTHER" id="PTHR11880:SF8">
    <property type="entry name" value="SMALL RIBOSOMAL SUBUNIT PROTEIN US19M"/>
    <property type="match status" value="1"/>
</dbReference>
<comment type="caution">
    <text evidence="5">The sequence shown here is derived from an EMBL/GenBank/DDBJ whole genome shotgun (WGS) entry which is preliminary data.</text>
</comment>
<keyword evidence="2 4" id="KW-0689">Ribosomal protein</keyword>
<evidence type="ECO:0000256" key="2">
    <source>
        <dbReference type="ARBA" id="ARBA00022980"/>
    </source>
</evidence>
<dbReference type="AlphaFoldDB" id="A0A2T9YQ72"/>
<dbReference type="Gene3D" id="3.30.860.10">
    <property type="entry name" value="30s Ribosomal Protein S19, Chain A"/>
    <property type="match status" value="1"/>
</dbReference>
<organism evidence="5 6">
    <name type="scientific">Smittium simulii</name>
    <dbReference type="NCBI Taxonomy" id="133385"/>
    <lineage>
        <taxon>Eukaryota</taxon>
        <taxon>Fungi</taxon>
        <taxon>Fungi incertae sedis</taxon>
        <taxon>Zoopagomycota</taxon>
        <taxon>Kickxellomycotina</taxon>
        <taxon>Harpellomycetes</taxon>
        <taxon>Harpellales</taxon>
        <taxon>Legeriomycetaceae</taxon>
        <taxon>Smittium</taxon>
    </lineage>
</organism>
<accession>A0A2T9YQ72</accession>
<protein>
    <submittedName>
        <fullName evidence="5">Uncharacterized protein</fullName>
    </submittedName>
</protein>
<evidence type="ECO:0000313" key="6">
    <source>
        <dbReference type="Proteomes" id="UP000245383"/>
    </source>
</evidence>
<dbReference type="Pfam" id="PF00203">
    <property type="entry name" value="Ribosomal_S19"/>
    <property type="match status" value="1"/>
</dbReference>
<proteinExistence type="inferred from homology"/>